<dbReference type="Proteomes" id="UP001321473">
    <property type="component" value="Unassembled WGS sequence"/>
</dbReference>
<evidence type="ECO:0000313" key="1">
    <source>
        <dbReference type="EMBL" id="KAK8775830.1"/>
    </source>
</evidence>
<reference evidence="1 2" key="1">
    <citation type="journal article" date="2023" name="Arcadia Sci">
        <title>De novo assembly of a long-read Amblyomma americanum tick genome.</title>
        <authorList>
            <person name="Chou S."/>
            <person name="Poskanzer K.E."/>
            <person name="Rollins M."/>
            <person name="Thuy-Boun P.S."/>
        </authorList>
    </citation>
    <scope>NUCLEOTIDE SEQUENCE [LARGE SCALE GENOMIC DNA]</scope>
    <source>
        <strain evidence="1">F_SG_1</strain>
        <tissue evidence="1">Salivary glands</tissue>
    </source>
</reference>
<organism evidence="1 2">
    <name type="scientific">Amblyomma americanum</name>
    <name type="common">Lone star tick</name>
    <dbReference type="NCBI Taxonomy" id="6943"/>
    <lineage>
        <taxon>Eukaryota</taxon>
        <taxon>Metazoa</taxon>
        <taxon>Ecdysozoa</taxon>
        <taxon>Arthropoda</taxon>
        <taxon>Chelicerata</taxon>
        <taxon>Arachnida</taxon>
        <taxon>Acari</taxon>
        <taxon>Parasitiformes</taxon>
        <taxon>Ixodida</taxon>
        <taxon>Ixodoidea</taxon>
        <taxon>Ixodidae</taxon>
        <taxon>Amblyomminae</taxon>
        <taxon>Amblyomma</taxon>
    </lineage>
</organism>
<dbReference type="AlphaFoldDB" id="A0AAQ4EM97"/>
<evidence type="ECO:0000313" key="2">
    <source>
        <dbReference type="Proteomes" id="UP001321473"/>
    </source>
</evidence>
<name>A0AAQ4EM97_AMBAM</name>
<keyword evidence="2" id="KW-1185">Reference proteome</keyword>
<comment type="caution">
    <text evidence="1">The sequence shown here is derived from an EMBL/GenBank/DDBJ whole genome shotgun (WGS) entry which is preliminary data.</text>
</comment>
<proteinExistence type="predicted"/>
<accession>A0AAQ4EM97</accession>
<gene>
    <name evidence="1" type="ORF">V5799_030828</name>
</gene>
<protein>
    <submittedName>
        <fullName evidence="1">Uncharacterized protein</fullName>
    </submittedName>
</protein>
<dbReference type="EMBL" id="JARKHS020013673">
    <property type="protein sequence ID" value="KAK8775830.1"/>
    <property type="molecule type" value="Genomic_DNA"/>
</dbReference>
<sequence length="99" mass="11204">MPQATNELAGCALAIKGLSRKQREGEREREGECERVHRQKLNICSLLQTSAGNRDIAEKSVGRKSRQEVETRRKLSAIWKVELPSIHAEKALSEAYVHH</sequence>